<evidence type="ECO:0000313" key="10">
    <source>
        <dbReference type="Proteomes" id="UP000781958"/>
    </source>
</evidence>
<name>A0ABS4SSC7_9PROT</name>
<dbReference type="Proteomes" id="UP000781958">
    <property type="component" value="Unassembled WGS sequence"/>
</dbReference>
<dbReference type="InterPro" id="IPR003004">
    <property type="entry name" value="GspF/PilC"/>
</dbReference>
<keyword evidence="5 7" id="KW-1133">Transmembrane helix</keyword>
<reference evidence="9 10" key="1">
    <citation type="submission" date="2021-03" db="EMBL/GenBank/DDBJ databases">
        <title>Genomic Encyclopedia of Type Strains, Phase III (KMG-III): the genomes of soil and plant-associated and newly described type strains.</title>
        <authorList>
            <person name="Whitman W."/>
        </authorList>
    </citation>
    <scope>NUCLEOTIDE SEQUENCE [LARGE SCALE GENOMIC DNA]</scope>
    <source>
        <strain evidence="9 10">IMMIB AFH-6</strain>
    </source>
</reference>
<feature type="transmembrane region" description="Helical" evidence="7">
    <location>
        <begin position="111"/>
        <end position="134"/>
    </location>
</feature>
<dbReference type="PRINTS" id="PR00812">
    <property type="entry name" value="BCTERIALGSPF"/>
</dbReference>
<keyword evidence="6 7" id="KW-0472">Membrane</keyword>
<dbReference type="InterPro" id="IPR018076">
    <property type="entry name" value="T2SS_GspF_dom"/>
</dbReference>
<feature type="domain" description="Type II secretion system protein GspF" evidence="8">
    <location>
        <begin position="215"/>
        <end position="337"/>
    </location>
</feature>
<feature type="transmembrane region" description="Helical" evidence="7">
    <location>
        <begin position="165"/>
        <end position="187"/>
    </location>
</feature>
<evidence type="ECO:0000256" key="7">
    <source>
        <dbReference type="SAM" id="Phobius"/>
    </source>
</evidence>
<accession>A0ABS4SSC7</accession>
<evidence type="ECO:0000313" key="9">
    <source>
        <dbReference type="EMBL" id="MBP2295466.1"/>
    </source>
</evidence>
<evidence type="ECO:0000259" key="8">
    <source>
        <dbReference type="Pfam" id="PF00482"/>
    </source>
</evidence>
<evidence type="ECO:0000256" key="6">
    <source>
        <dbReference type="ARBA" id="ARBA00023136"/>
    </source>
</evidence>
<evidence type="ECO:0000256" key="5">
    <source>
        <dbReference type="ARBA" id="ARBA00022989"/>
    </source>
</evidence>
<evidence type="ECO:0000256" key="1">
    <source>
        <dbReference type="ARBA" id="ARBA00004651"/>
    </source>
</evidence>
<protein>
    <submittedName>
        <fullName evidence="9">MSHA biogenesis protein MshG</fullName>
    </submittedName>
</protein>
<dbReference type="PANTHER" id="PTHR30012">
    <property type="entry name" value="GENERAL SECRETION PATHWAY PROTEIN"/>
    <property type="match status" value="1"/>
</dbReference>
<feature type="domain" description="Type II secretion system protein GspF" evidence="8">
    <location>
        <begin position="12"/>
        <end position="135"/>
    </location>
</feature>
<keyword evidence="3" id="KW-1003">Cell membrane</keyword>
<dbReference type="EMBL" id="JAGINP010000022">
    <property type="protein sequence ID" value="MBP2295466.1"/>
    <property type="molecule type" value="Genomic_DNA"/>
</dbReference>
<dbReference type="Pfam" id="PF00482">
    <property type="entry name" value="T2SSF"/>
    <property type="match status" value="2"/>
</dbReference>
<keyword evidence="4 7" id="KW-0812">Transmembrane</keyword>
<evidence type="ECO:0000256" key="4">
    <source>
        <dbReference type="ARBA" id="ARBA00022692"/>
    </source>
</evidence>
<comment type="similarity">
    <text evidence="2">Belongs to the GSP F family.</text>
</comment>
<proteinExistence type="inferred from homology"/>
<comment type="subcellular location">
    <subcellularLocation>
        <location evidence="1">Cell membrane</location>
        <topology evidence="1">Multi-pass membrane protein</topology>
    </subcellularLocation>
</comment>
<dbReference type="PANTHER" id="PTHR30012:SF4">
    <property type="entry name" value="MSHA BIOGENESIS PROTEIN MSHG"/>
    <property type="match status" value="1"/>
</dbReference>
<evidence type="ECO:0000256" key="2">
    <source>
        <dbReference type="ARBA" id="ARBA00005745"/>
    </source>
</evidence>
<evidence type="ECO:0000256" key="3">
    <source>
        <dbReference type="ARBA" id="ARBA00022475"/>
    </source>
</evidence>
<dbReference type="RefSeq" id="WP_209769981.1">
    <property type="nucleotide sequence ID" value="NZ_JAGINP010000022.1"/>
</dbReference>
<feature type="transmembrane region" description="Helical" evidence="7">
    <location>
        <begin position="314"/>
        <end position="339"/>
    </location>
</feature>
<comment type="caution">
    <text evidence="9">The sequence shown here is derived from an EMBL/GenBank/DDBJ whole genome shotgun (WGS) entry which is preliminary data.</text>
</comment>
<gene>
    <name evidence="9" type="ORF">J2851_005276</name>
</gene>
<sequence>MAGVSALHTLIFTQQFAAMIRSNLPLVDVMANLAEETPQRRLREAIEDVSEDVVRGVDLGTALAAHPHIFDDVYVTVVRAGLESGRLGGALLQIAQYQKVMHETGRKLKAALTYPLFVVFAFFGIFNAMAFFILPRFEQIYRNFHRTLPVPTQWLLNIKGYWTEYWYLIVGGAVALLVSFATWVSTADGRAVWDEMKLKLPIIGPLWRMSALARFLRTLAVQVENDVPVLEALRLAADSAGNVYVCELLYEIADDVERGFGLADSFRSHRIFHGIVLQMIASGEEAGILDELLTSSADYFDSLVQDRLDRITSLINPILTVVIGLAVAAMMIASFLPVFELGSMALQ</sequence>
<keyword evidence="10" id="KW-1185">Reference proteome</keyword>
<organism evidence="9 10">
    <name type="scientific">Azospirillum rugosum</name>
    <dbReference type="NCBI Taxonomy" id="416170"/>
    <lineage>
        <taxon>Bacteria</taxon>
        <taxon>Pseudomonadati</taxon>
        <taxon>Pseudomonadota</taxon>
        <taxon>Alphaproteobacteria</taxon>
        <taxon>Rhodospirillales</taxon>
        <taxon>Azospirillaceae</taxon>
        <taxon>Azospirillum</taxon>
    </lineage>
</organism>
<dbReference type="Gene3D" id="1.20.81.30">
    <property type="entry name" value="Type II secretion system (T2SS), domain F"/>
    <property type="match status" value="2"/>
</dbReference>
<dbReference type="InterPro" id="IPR042094">
    <property type="entry name" value="T2SS_GspF_sf"/>
</dbReference>